<reference evidence="1 2" key="1">
    <citation type="submission" date="2017-09" db="EMBL/GenBank/DDBJ databases">
        <title>Large-scale bioinformatics analysis of Bacillus genomes uncovers conserved roles of natural products in bacterial physiology.</title>
        <authorList>
            <consortium name="Agbiome Team Llc"/>
            <person name="Bleich R.M."/>
            <person name="Grubbs K.J."/>
            <person name="Santa Maria K.C."/>
            <person name="Allen S.E."/>
            <person name="Farag S."/>
            <person name="Shank E.A."/>
            <person name="Bowers A."/>
        </authorList>
    </citation>
    <scope>NUCLEOTIDE SEQUENCE [LARGE SCALE GENOMIC DNA]</scope>
    <source>
        <strain evidence="1 2">AFS044250</strain>
    </source>
</reference>
<dbReference type="AlphaFoldDB" id="A0A2C4PZD5"/>
<accession>A0A2C4PZD5</accession>
<protein>
    <submittedName>
        <fullName evidence="1">Uncharacterized protein</fullName>
    </submittedName>
</protein>
<comment type="caution">
    <text evidence="1">The sequence shown here is derived from an EMBL/GenBank/DDBJ whole genome shotgun (WGS) entry which is preliminary data.</text>
</comment>
<dbReference type="RefSeq" id="WP_100064193.1">
    <property type="nucleotide sequence ID" value="NZ_NUSQ01000212.1"/>
</dbReference>
<sequence length="149" mass="17895">MELKMQLRLLLEKLFQEYEEHHPSMYFIFQKVEHQFVFTDVNQELLQSVHQQREDFIGQTLDTAPHLRDEETRQKLKTIYPLAWTGKKNIFYCFPVSNLDIFVITYLEPHYVNGQVFQVRGGCASFHKNEFQETVEQLEQLVTFESLLY</sequence>
<gene>
    <name evidence="1" type="ORF">COF40_28995</name>
</gene>
<evidence type="ECO:0000313" key="2">
    <source>
        <dbReference type="Proteomes" id="UP000225997"/>
    </source>
</evidence>
<organism evidence="1 2">
    <name type="scientific">Bacillus toyonensis</name>
    <dbReference type="NCBI Taxonomy" id="155322"/>
    <lineage>
        <taxon>Bacteria</taxon>
        <taxon>Bacillati</taxon>
        <taxon>Bacillota</taxon>
        <taxon>Bacilli</taxon>
        <taxon>Bacillales</taxon>
        <taxon>Bacillaceae</taxon>
        <taxon>Bacillus</taxon>
        <taxon>Bacillus cereus group</taxon>
    </lineage>
</organism>
<evidence type="ECO:0000313" key="1">
    <source>
        <dbReference type="EMBL" id="PHD58126.1"/>
    </source>
</evidence>
<dbReference type="EMBL" id="NUSQ01000212">
    <property type="protein sequence ID" value="PHD58126.1"/>
    <property type="molecule type" value="Genomic_DNA"/>
</dbReference>
<dbReference type="Proteomes" id="UP000225997">
    <property type="component" value="Unassembled WGS sequence"/>
</dbReference>
<name>A0A2C4PZD5_9BACI</name>
<proteinExistence type="predicted"/>